<evidence type="ECO:0000256" key="3">
    <source>
        <dbReference type="ARBA" id="ARBA00022528"/>
    </source>
</evidence>
<dbReference type="Proteomes" id="UP000639772">
    <property type="component" value="Chromosome 7"/>
</dbReference>
<organism evidence="8 9">
    <name type="scientific">Vanilla planifolia</name>
    <name type="common">Vanilla</name>
    <dbReference type="NCBI Taxonomy" id="51239"/>
    <lineage>
        <taxon>Eukaryota</taxon>
        <taxon>Viridiplantae</taxon>
        <taxon>Streptophyta</taxon>
        <taxon>Embryophyta</taxon>
        <taxon>Tracheophyta</taxon>
        <taxon>Spermatophyta</taxon>
        <taxon>Magnoliopsida</taxon>
        <taxon>Liliopsida</taxon>
        <taxon>Asparagales</taxon>
        <taxon>Orchidaceae</taxon>
        <taxon>Vanilloideae</taxon>
        <taxon>Vanilleae</taxon>
        <taxon>Vanilla</taxon>
    </lineage>
</organism>
<name>A0A835UX32_VANPL</name>
<dbReference type="InterPro" id="IPR029069">
    <property type="entry name" value="HotDog_dom_sf"/>
</dbReference>
<evidence type="ECO:0000256" key="1">
    <source>
        <dbReference type="ARBA" id="ARBA00004229"/>
    </source>
</evidence>
<evidence type="ECO:0000256" key="7">
    <source>
        <dbReference type="ARBA" id="ARBA00023098"/>
    </source>
</evidence>
<dbReference type="InterPro" id="IPR050563">
    <property type="entry name" value="4-hydroxybenzoyl-CoA_TE"/>
</dbReference>
<dbReference type="PANTHER" id="PTHR31793">
    <property type="entry name" value="4-HYDROXYBENZOYL-COA THIOESTERASE FAMILY MEMBER"/>
    <property type="match status" value="1"/>
</dbReference>
<reference evidence="8 9" key="1">
    <citation type="journal article" date="2020" name="Nat. Food">
        <title>A phased Vanilla planifolia genome enables genetic improvement of flavour and production.</title>
        <authorList>
            <person name="Hasing T."/>
            <person name="Tang H."/>
            <person name="Brym M."/>
            <person name="Khazi F."/>
            <person name="Huang T."/>
            <person name="Chambers A.H."/>
        </authorList>
    </citation>
    <scope>NUCLEOTIDE SEQUENCE [LARGE SCALE GENOMIC DNA]</scope>
    <source>
        <tissue evidence="8">Leaf</tissue>
    </source>
</reference>
<keyword evidence="3" id="KW-0150">Chloroplast</keyword>
<dbReference type="GO" id="GO:0009507">
    <property type="term" value="C:chloroplast"/>
    <property type="evidence" value="ECO:0007669"/>
    <property type="project" value="UniProtKB-SubCell"/>
</dbReference>
<evidence type="ECO:0000313" key="9">
    <source>
        <dbReference type="Proteomes" id="UP000639772"/>
    </source>
</evidence>
<sequence>MSTLISFCHHNYNLRQYGRERPLVRHRGGHCSRIPYKPHNAAPRAAIPAGDIADLLQVAAMQVHGVLSKPSSPISGRLWLRKTSIACSPQPPILGFLLPRIYHAEAGFPLSNGPRLNKIAAIRHVQLPIGLRLAFFPKKNPISLLLDSRLLHIAAAAGVTQPSELSEGTRMSTFLNVELKVRDYELDQYGVVNNAVYASYCQHGRHELLERLGFSPDAIARTGQALALSELSLKFIAPLRSGDTFVVKVRVCGSSAARLFFEHHIFKLPDEEPILEAKAVAVWLDENYRPIRIPAVFMSKLKQFGFDKEILIRDMSTLISFCHHNYNLRQYGRERPLVRHRGGHCSRIPYKPHNAAPRAAIPAGDIADLLQVAAMQVHGVLSKPSSPISGRLWLRKTSIACSPQPPILGFLLPRIYHAEAGFPLSNGPRLNKIAAIRHVQLPIGLRLAFFPKKNPISLLLDSRLLHIAAAAGVTQPSELSEGTRMSTFLNVELKVRDYELDQYGVVNNAVYASYCQHGRHELLERLGFSPDAIARTGQALALSELSLKFIAPLRSGDTFVVKVRVCGSSAARLFFEHHIFKLPDEEPILEAKAVAVWLDENYRPIRIPAVFMSKLKQFGFDKVFD</sequence>
<keyword evidence="4" id="KW-0934">Plastid</keyword>
<dbReference type="Pfam" id="PF13279">
    <property type="entry name" value="4HBT_2"/>
    <property type="match status" value="2"/>
</dbReference>
<dbReference type="EMBL" id="JADCNM010000007">
    <property type="protein sequence ID" value="KAG0474956.1"/>
    <property type="molecule type" value="Genomic_DNA"/>
</dbReference>
<dbReference type="FunFam" id="3.10.129.10:FF:000037">
    <property type="entry name" value="acyl-acyl carrier protein thioesterase ATL3, chloroplastic"/>
    <property type="match status" value="2"/>
</dbReference>
<evidence type="ECO:0008006" key="10">
    <source>
        <dbReference type="Google" id="ProtNLM"/>
    </source>
</evidence>
<evidence type="ECO:0000256" key="6">
    <source>
        <dbReference type="ARBA" id="ARBA00022946"/>
    </source>
</evidence>
<proteinExistence type="inferred from homology"/>
<gene>
    <name evidence="8" type="ORF">HPP92_014642</name>
</gene>
<accession>A0A835UX32</accession>
<dbReference type="OrthoDB" id="588330at2759"/>
<dbReference type="SUPFAM" id="SSF54637">
    <property type="entry name" value="Thioesterase/thiol ester dehydrase-isomerase"/>
    <property type="match status" value="2"/>
</dbReference>
<comment type="similarity">
    <text evidence="2">Belongs to the 4-hydroxybenzoyl-CoA thioesterase family.</text>
</comment>
<dbReference type="Gene3D" id="3.10.129.10">
    <property type="entry name" value="Hotdog Thioesterase"/>
    <property type="match status" value="2"/>
</dbReference>
<protein>
    <recommendedName>
        <fullName evidence="10">Thioesterase domain-containing protein</fullName>
    </recommendedName>
</protein>
<comment type="subcellular location">
    <subcellularLocation>
        <location evidence="1">Plastid</location>
        <location evidence="1">Chloroplast</location>
    </subcellularLocation>
</comment>
<dbReference type="GO" id="GO:0016297">
    <property type="term" value="F:fatty acyl-[ACP] hydrolase activity"/>
    <property type="evidence" value="ECO:0007669"/>
    <property type="project" value="UniProtKB-ARBA"/>
</dbReference>
<dbReference type="AlphaFoldDB" id="A0A835UX32"/>
<comment type="caution">
    <text evidence="8">The sequence shown here is derived from an EMBL/GenBank/DDBJ whole genome shotgun (WGS) entry which is preliminary data.</text>
</comment>
<keyword evidence="7" id="KW-0443">Lipid metabolism</keyword>
<evidence type="ECO:0000256" key="5">
    <source>
        <dbReference type="ARBA" id="ARBA00022801"/>
    </source>
</evidence>
<keyword evidence="5" id="KW-0378">Hydrolase</keyword>
<keyword evidence="6" id="KW-0809">Transit peptide</keyword>
<dbReference type="CDD" id="cd00586">
    <property type="entry name" value="4HBT"/>
    <property type="match status" value="2"/>
</dbReference>
<evidence type="ECO:0000313" key="8">
    <source>
        <dbReference type="EMBL" id="KAG0474956.1"/>
    </source>
</evidence>
<evidence type="ECO:0000256" key="2">
    <source>
        <dbReference type="ARBA" id="ARBA00005953"/>
    </source>
</evidence>
<evidence type="ECO:0000256" key="4">
    <source>
        <dbReference type="ARBA" id="ARBA00022640"/>
    </source>
</evidence>
<dbReference type="PANTHER" id="PTHR31793:SF27">
    <property type="entry name" value="NOVEL THIOESTERASE SUPERFAMILY DOMAIN AND SAPOSIN A-TYPE DOMAIN CONTAINING PROTEIN (0610012H03RIK)"/>
    <property type="match status" value="1"/>
</dbReference>
<dbReference type="GO" id="GO:0006629">
    <property type="term" value="P:lipid metabolic process"/>
    <property type="evidence" value="ECO:0007669"/>
    <property type="project" value="UniProtKB-KW"/>
</dbReference>